<dbReference type="PROSITE" id="PS51257">
    <property type="entry name" value="PROKAR_LIPOPROTEIN"/>
    <property type="match status" value="1"/>
</dbReference>
<accession>A0ABV8JKV1</accession>
<name>A0ABV8JKV1_9FLAO</name>
<reference evidence="2" key="1">
    <citation type="journal article" date="2019" name="Int. J. Syst. Evol. Microbiol.">
        <title>The Global Catalogue of Microorganisms (GCM) 10K type strain sequencing project: providing services to taxonomists for standard genome sequencing and annotation.</title>
        <authorList>
            <consortium name="The Broad Institute Genomics Platform"/>
            <consortium name="The Broad Institute Genome Sequencing Center for Infectious Disease"/>
            <person name="Wu L."/>
            <person name="Ma J."/>
        </authorList>
    </citation>
    <scope>NUCLEOTIDE SEQUENCE [LARGE SCALE GENOMIC DNA]</scope>
    <source>
        <strain evidence="2">CECT 7477</strain>
    </source>
</reference>
<keyword evidence="2" id="KW-1185">Reference proteome</keyword>
<dbReference type="RefSeq" id="WP_192461262.1">
    <property type="nucleotide sequence ID" value="NZ_JACYFJ010000001.1"/>
</dbReference>
<sequence length="474" mass="51743">MKRNKFLTLILSAGFILGCDNGLEELNVDPNSAVSVSPSTLLTTAQYTFYDRLAGPAVNAGWGLLMTQQWAENEYTQDQRYNQTVSTFNATWTEVYVSVLKELDAAKTLVEAQDVSDAIKTNRTNILNVMSAQAYGFLTDSFGAIPYTESLDTEIDLPAYDSQETVYKGILSTLEEARNSFNTSSPSFDSGDVLYNGNVNNWIKLTNSLMLKYAMRLADIDPGTASTYVTMASSNLISSNEEDALFTFDSAPDRSNPLWQNVNLDNRDDYAVSEFLVTTLNDLGDPRLEVYANPAAGGSIVGLEYGLTDNAATALKASTSRPGDAVRAATTPHVVMSYAEVQFLLAEAYERGILSGDAETAYNNAVTASMNYWGIEDAAAIADYLSNNPYDAGNWKESIGVQKWIALYAKGIEAWNEWRRLDFPALSAPAAAVINTIPVRMPYPLSETTANGTSLSAVSSNPADMTTKVWWDVN</sequence>
<organism evidence="1 2">
    <name type="scientific">Euzebyella saccharophila</name>
    <dbReference type="NCBI Taxonomy" id="679664"/>
    <lineage>
        <taxon>Bacteria</taxon>
        <taxon>Pseudomonadati</taxon>
        <taxon>Bacteroidota</taxon>
        <taxon>Flavobacteriia</taxon>
        <taxon>Flavobacteriales</taxon>
        <taxon>Flavobacteriaceae</taxon>
        <taxon>Euzebyella</taxon>
    </lineage>
</organism>
<dbReference type="InterPro" id="IPR041662">
    <property type="entry name" value="SusD-like_2"/>
</dbReference>
<comment type="caution">
    <text evidence="1">The sequence shown here is derived from an EMBL/GenBank/DDBJ whole genome shotgun (WGS) entry which is preliminary data.</text>
</comment>
<dbReference type="Proteomes" id="UP001595814">
    <property type="component" value="Unassembled WGS sequence"/>
</dbReference>
<dbReference type="Gene3D" id="1.25.40.390">
    <property type="match status" value="1"/>
</dbReference>
<dbReference type="Pfam" id="PF12771">
    <property type="entry name" value="SusD-like_2"/>
    <property type="match status" value="1"/>
</dbReference>
<evidence type="ECO:0000313" key="1">
    <source>
        <dbReference type="EMBL" id="MFC4095009.1"/>
    </source>
</evidence>
<dbReference type="SUPFAM" id="SSF48452">
    <property type="entry name" value="TPR-like"/>
    <property type="match status" value="1"/>
</dbReference>
<gene>
    <name evidence="1" type="ORF">ACFOUT_03930</name>
</gene>
<dbReference type="EMBL" id="JBHSAW010000004">
    <property type="protein sequence ID" value="MFC4095009.1"/>
    <property type="molecule type" value="Genomic_DNA"/>
</dbReference>
<protein>
    <submittedName>
        <fullName evidence="1">SusD/RagB family nutrient-binding outer membrane lipoprotein</fullName>
    </submittedName>
</protein>
<proteinExistence type="predicted"/>
<keyword evidence="1" id="KW-0449">Lipoprotein</keyword>
<dbReference type="InterPro" id="IPR011990">
    <property type="entry name" value="TPR-like_helical_dom_sf"/>
</dbReference>
<evidence type="ECO:0000313" key="2">
    <source>
        <dbReference type="Proteomes" id="UP001595814"/>
    </source>
</evidence>